<evidence type="ECO:0000313" key="3">
    <source>
        <dbReference type="EMBL" id="UWZ78157.1"/>
    </source>
</evidence>
<sequence>MSRESLPLSDRLLIAMVPWVASIIIRVLYRLMRIEILGEERVKAIWQKGEHFIFPFWHEQLLLMIKCYRGPGAKILISSSKDGELIARTMELFGQGTVRGSSSRGGAAALRSLVQAGKEPFDLGITPDGPRGPRREIKEGIVHLARLTGRGVVPLAFVCSRGYRFSSWDRFLLPYPFSRGVYSFGEPVLYQKGEDPEAFRARLQQAMDDNEKRAIARLEELGVSAV</sequence>
<dbReference type="CDD" id="cd07983">
    <property type="entry name" value="LPLAT_DUF374-like"/>
    <property type="match status" value="1"/>
</dbReference>
<proteinExistence type="predicted"/>
<feature type="transmembrane region" description="Helical" evidence="1">
    <location>
        <begin position="12"/>
        <end position="29"/>
    </location>
</feature>
<dbReference type="GO" id="GO:0016746">
    <property type="term" value="F:acyltransferase activity"/>
    <property type="evidence" value="ECO:0007669"/>
    <property type="project" value="UniProtKB-KW"/>
</dbReference>
<dbReference type="Proteomes" id="UP001060414">
    <property type="component" value="Chromosome"/>
</dbReference>
<feature type="domain" description="DUF374" evidence="2">
    <location>
        <begin position="68"/>
        <end position="134"/>
    </location>
</feature>
<dbReference type="RefSeq" id="WP_260746506.1">
    <property type="nucleotide sequence ID" value="NZ_CP092109.1"/>
</dbReference>
<keyword evidence="3" id="KW-0808">Transferase</keyword>
<dbReference type="EMBL" id="CP092109">
    <property type="protein sequence ID" value="UWZ78157.1"/>
    <property type="molecule type" value="Genomic_DNA"/>
</dbReference>
<dbReference type="Pfam" id="PF04028">
    <property type="entry name" value="DUF374"/>
    <property type="match status" value="1"/>
</dbReference>
<evidence type="ECO:0000256" key="1">
    <source>
        <dbReference type="SAM" id="Phobius"/>
    </source>
</evidence>
<dbReference type="InterPro" id="IPR007172">
    <property type="entry name" value="DUF374"/>
</dbReference>
<evidence type="ECO:0000259" key="2">
    <source>
        <dbReference type="Pfam" id="PF04028"/>
    </source>
</evidence>
<keyword evidence="3" id="KW-0012">Acyltransferase</keyword>
<reference evidence="3" key="1">
    <citation type="journal article" date="2022" name="Environ. Microbiol.">
        <title>Geoalkalibacter halelectricus SAP #1 sp. nov. possessing extracellular electron transfer and mineral#reducing capabilities from a haloalkaline environment.</title>
        <authorList>
            <person name="Yadav S."/>
            <person name="Singh R."/>
            <person name="Sundharam S.S."/>
            <person name="Chaudhary S."/>
            <person name="Krishnamurthi S."/>
            <person name="Patil S.A."/>
        </authorList>
    </citation>
    <scope>NUCLEOTIDE SEQUENCE</scope>
    <source>
        <strain evidence="3">SAP-1</strain>
    </source>
</reference>
<accession>A0ABY5ZJJ9</accession>
<protein>
    <submittedName>
        <fullName evidence="3">Lysophospholipid acyltransferase family protein</fullName>
    </submittedName>
</protein>
<gene>
    <name evidence="3" type="ORF">L9S41_10645</name>
</gene>
<keyword evidence="4" id="KW-1185">Reference proteome</keyword>
<organism evidence="3 4">
    <name type="scientific">Geoalkalibacter halelectricus</name>
    <dbReference type="NCBI Taxonomy" id="2847045"/>
    <lineage>
        <taxon>Bacteria</taxon>
        <taxon>Pseudomonadati</taxon>
        <taxon>Thermodesulfobacteriota</taxon>
        <taxon>Desulfuromonadia</taxon>
        <taxon>Desulfuromonadales</taxon>
        <taxon>Geoalkalibacteraceae</taxon>
        <taxon>Geoalkalibacter</taxon>
    </lineage>
</organism>
<keyword evidence="1" id="KW-0812">Transmembrane</keyword>
<keyword evidence="1" id="KW-0472">Membrane</keyword>
<dbReference type="SUPFAM" id="SSF69593">
    <property type="entry name" value="Glycerol-3-phosphate (1)-acyltransferase"/>
    <property type="match status" value="1"/>
</dbReference>
<evidence type="ECO:0000313" key="4">
    <source>
        <dbReference type="Proteomes" id="UP001060414"/>
    </source>
</evidence>
<keyword evidence="1" id="KW-1133">Transmembrane helix</keyword>
<name>A0ABY5ZJJ9_9BACT</name>